<dbReference type="WBParaSite" id="PDA_v2.g19490.t1">
    <property type="protein sequence ID" value="PDA_v2.g19490.t1"/>
    <property type="gene ID" value="PDA_v2.g19490"/>
</dbReference>
<dbReference type="InterPro" id="IPR007612">
    <property type="entry name" value="LOR"/>
</dbReference>
<organism evidence="2 3">
    <name type="scientific">Panagrolaimus davidi</name>
    <dbReference type="NCBI Taxonomy" id="227884"/>
    <lineage>
        <taxon>Eukaryota</taxon>
        <taxon>Metazoa</taxon>
        <taxon>Ecdysozoa</taxon>
        <taxon>Nematoda</taxon>
        <taxon>Chromadorea</taxon>
        <taxon>Rhabditida</taxon>
        <taxon>Tylenchina</taxon>
        <taxon>Panagrolaimomorpha</taxon>
        <taxon>Panagrolaimoidea</taxon>
        <taxon>Panagrolaimidae</taxon>
        <taxon>Panagrolaimus</taxon>
    </lineage>
</organism>
<dbReference type="Proteomes" id="UP000887578">
    <property type="component" value="Unplaced"/>
</dbReference>
<dbReference type="Pfam" id="PF04525">
    <property type="entry name" value="LOR"/>
    <property type="match status" value="1"/>
</dbReference>
<dbReference type="InterPro" id="IPR025659">
    <property type="entry name" value="Tubby-like_C"/>
</dbReference>
<evidence type="ECO:0000256" key="1">
    <source>
        <dbReference type="ARBA" id="ARBA00005437"/>
    </source>
</evidence>
<dbReference type="PANTHER" id="PTHR31087">
    <property type="match status" value="1"/>
</dbReference>
<dbReference type="InterPro" id="IPR038595">
    <property type="entry name" value="LOR_sf"/>
</dbReference>
<comment type="similarity">
    <text evidence="1">Belongs to the LOR family.</text>
</comment>
<evidence type="ECO:0000313" key="2">
    <source>
        <dbReference type="Proteomes" id="UP000887578"/>
    </source>
</evidence>
<keyword evidence="2" id="KW-1185">Reference proteome</keyword>
<accession>A0A914PTC4</accession>
<evidence type="ECO:0000313" key="3">
    <source>
        <dbReference type="WBParaSite" id="PDA_v2.g19490.t1"/>
    </source>
</evidence>
<dbReference type="Gene3D" id="2.40.160.200">
    <property type="entry name" value="LURP1-related"/>
    <property type="match status" value="1"/>
</dbReference>
<dbReference type="PANTHER" id="PTHR31087:SF161">
    <property type="entry name" value="TUBBY C 2 FAMILY PROTEIN"/>
    <property type="match status" value="1"/>
</dbReference>
<dbReference type="SUPFAM" id="SSF54518">
    <property type="entry name" value="Tubby C-terminal domain-like"/>
    <property type="match status" value="1"/>
</dbReference>
<reference evidence="3" key="1">
    <citation type="submission" date="2022-11" db="UniProtKB">
        <authorList>
            <consortium name="WormBaseParasite"/>
        </authorList>
    </citation>
    <scope>IDENTIFICATION</scope>
</reference>
<sequence>MAYYPPPSEKSQQEYPPPSRRYQIREKIFSIGDNFKIKDEAGEPVFAIRSKIFSIGDKLVLEDMTGNALIKIRQELFHLMPRFTILSAQDDQELATVKKKLTLLRPKFTIDSIYGNYKLDGLDILAHSFLIIKDDQVVATVGKKFFSWTDSYGVEIVGSEDQAFIMSLVIVLDQVIYDNN</sequence>
<dbReference type="AlphaFoldDB" id="A0A914PTC4"/>
<name>A0A914PTC4_9BILA</name>
<protein>
    <submittedName>
        <fullName evidence="3">Uncharacterized protein</fullName>
    </submittedName>
</protein>
<proteinExistence type="inferred from homology"/>